<evidence type="ECO:0000313" key="2">
    <source>
        <dbReference type="Proteomes" id="UP000484875"/>
    </source>
</evidence>
<dbReference type="RefSeq" id="WP_161090834.1">
    <property type="nucleotide sequence ID" value="NZ_WWCV01000027.1"/>
</dbReference>
<keyword evidence="2" id="KW-1185">Reference proteome</keyword>
<proteinExistence type="predicted"/>
<organism evidence="1 2">
    <name type="scientific">Duganella vulcania</name>
    <dbReference type="NCBI Taxonomy" id="2692166"/>
    <lineage>
        <taxon>Bacteria</taxon>
        <taxon>Pseudomonadati</taxon>
        <taxon>Pseudomonadota</taxon>
        <taxon>Betaproteobacteria</taxon>
        <taxon>Burkholderiales</taxon>
        <taxon>Oxalobacteraceae</taxon>
        <taxon>Telluria group</taxon>
        <taxon>Duganella</taxon>
    </lineage>
</organism>
<sequence length="193" mass="22243">MPELKTVEDFKQYLDSGGVGAVEGRMEKAFALRLANLKGKISRLELVSGQDVELANILIDSILVDCRALFLEDDKRKRNSTLQNIYLARRMPEKAQAVDEVFDMEIVPGKKARKIIKAWVDRRVVHMDWLWGDEEVAYLENIRRIIFSGGIDETFKCLKTLIEEYERFTAQFGKDSREQIDLVLTWLTGDAEN</sequence>
<reference evidence="1 2" key="1">
    <citation type="submission" date="2019-12" db="EMBL/GenBank/DDBJ databases">
        <title>Novel species isolated from a subtropical stream in China.</title>
        <authorList>
            <person name="Lu H."/>
        </authorList>
    </citation>
    <scope>NUCLEOTIDE SEQUENCE [LARGE SCALE GENOMIC DNA]</scope>
    <source>
        <strain evidence="1 2">FT107W</strain>
    </source>
</reference>
<dbReference type="Proteomes" id="UP000484875">
    <property type="component" value="Unassembled WGS sequence"/>
</dbReference>
<gene>
    <name evidence="1" type="ORF">GTP81_16105</name>
</gene>
<dbReference type="EMBL" id="WWCV01000027">
    <property type="protein sequence ID" value="MYN18275.1"/>
    <property type="molecule type" value="Genomic_DNA"/>
</dbReference>
<accession>A0A845HL65</accession>
<comment type="caution">
    <text evidence="1">The sequence shown here is derived from an EMBL/GenBank/DDBJ whole genome shotgun (WGS) entry which is preliminary data.</text>
</comment>
<name>A0A845HL65_9BURK</name>
<dbReference type="AlphaFoldDB" id="A0A845HL65"/>
<evidence type="ECO:0000313" key="1">
    <source>
        <dbReference type="EMBL" id="MYN18275.1"/>
    </source>
</evidence>
<protein>
    <submittedName>
        <fullName evidence="1">Uncharacterized protein</fullName>
    </submittedName>
</protein>